<evidence type="ECO:0000313" key="3">
    <source>
        <dbReference type="Proteomes" id="UP000245634"/>
    </source>
</evidence>
<dbReference type="OrthoDB" id="1947745at2"/>
<dbReference type="RefSeq" id="WP_109686370.1">
    <property type="nucleotide sequence ID" value="NZ_QGGL01000002.1"/>
</dbReference>
<gene>
    <name evidence="2" type="ORF">C7459_102245</name>
</gene>
<name>A0A316DFK4_9BACL</name>
<keyword evidence="3" id="KW-1185">Reference proteome</keyword>
<dbReference type="SUPFAM" id="SSF89260">
    <property type="entry name" value="Collagen-binding domain"/>
    <property type="match status" value="1"/>
</dbReference>
<reference evidence="2 3" key="1">
    <citation type="submission" date="2018-05" db="EMBL/GenBank/DDBJ databases">
        <title>Genomic Encyclopedia of Type Strains, Phase IV (KMG-IV): sequencing the most valuable type-strain genomes for metagenomic binning, comparative biology and taxonomic classification.</title>
        <authorList>
            <person name="Goeker M."/>
        </authorList>
    </citation>
    <scope>NUCLEOTIDE SEQUENCE [LARGE SCALE GENOMIC DNA]</scope>
    <source>
        <strain evidence="2 3">DSM 18773</strain>
    </source>
</reference>
<feature type="chain" id="PRO_5039487901" description="Pre-peptidase" evidence="1">
    <location>
        <begin position="22"/>
        <end position="202"/>
    </location>
</feature>
<keyword evidence="1" id="KW-0732">Signal</keyword>
<evidence type="ECO:0008006" key="4">
    <source>
        <dbReference type="Google" id="ProtNLM"/>
    </source>
</evidence>
<accession>A0A316DFK4</accession>
<feature type="signal peptide" evidence="1">
    <location>
        <begin position="1"/>
        <end position="21"/>
    </location>
</feature>
<organism evidence="2 3">
    <name type="scientific">Tumebacillus permanentifrigoris</name>
    <dbReference type="NCBI Taxonomy" id="378543"/>
    <lineage>
        <taxon>Bacteria</taxon>
        <taxon>Bacillati</taxon>
        <taxon>Bacillota</taxon>
        <taxon>Bacilli</taxon>
        <taxon>Bacillales</taxon>
        <taxon>Alicyclobacillaceae</taxon>
        <taxon>Tumebacillus</taxon>
    </lineage>
</organism>
<dbReference type="Proteomes" id="UP000245634">
    <property type="component" value="Unassembled WGS sequence"/>
</dbReference>
<dbReference type="Gene3D" id="2.60.120.380">
    <property type="match status" value="1"/>
</dbReference>
<sequence>MRKFVLGSLFALLFSSTPNYAYAIGGGGNQNIIVPPVTTYPDTYEPNDSSSTAYPISYGQKVTSYLSSGSDVDYYKFVPTTTGMNFLAMSGATNKNYDVIVYDKDLNLIAMSDQPANIMEELSFKVTAGNVYYLQVWSELSDSSSSPYQVKLIASSPVTYAYDSRNRISTATQDRALYTLKYSFIWDKYGNLLKVNKEKIAQ</sequence>
<comment type="caution">
    <text evidence="2">The sequence shown here is derived from an EMBL/GenBank/DDBJ whole genome shotgun (WGS) entry which is preliminary data.</text>
</comment>
<dbReference type="EMBL" id="QGGL01000002">
    <property type="protein sequence ID" value="PWK15999.1"/>
    <property type="molecule type" value="Genomic_DNA"/>
</dbReference>
<evidence type="ECO:0000313" key="2">
    <source>
        <dbReference type="EMBL" id="PWK15999.1"/>
    </source>
</evidence>
<proteinExistence type="predicted"/>
<evidence type="ECO:0000256" key="1">
    <source>
        <dbReference type="SAM" id="SignalP"/>
    </source>
</evidence>
<dbReference type="AlphaFoldDB" id="A0A316DFK4"/>
<protein>
    <recommendedName>
        <fullName evidence="4">Pre-peptidase</fullName>
    </recommendedName>
</protein>